<dbReference type="EMBL" id="CP039690">
    <property type="protein sequence ID" value="QCI63875.1"/>
    <property type="molecule type" value="Genomic_DNA"/>
</dbReference>
<keyword evidence="3" id="KW-1003">Cell membrane</keyword>
<feature type="domain" description="Major facilitator superfamily (MFS) profile" evidence="8">
    <location>
        <begin position="7"/>
        <end position="384"/>
    </location>
</feature>
<dbReference type="GO" id="GO:0022857">
    <property type="term" value="F:transmembrane transporter activity"/>
    <property type="evidence" value="ECO:0007669"/>
    <property type="project" value="InterPro"/>
</dbReference>
<dbReference type="InterPro" id="IPR050171">
    <property type="entry name" value="MFS_Transporters"/>
</dbReference>
<reference evidence="9 10" key="1">
    <citation type="submission" date="2019-04" db="EMBL/GenBank/DDBJ databases">
        <title>Phreatobacter aquaticus sp. nov.</title>
        <authorList>
            <person name="Choi A."/>
        </authorList>
    </citation>
    <scope>NUCLEOTIDE SEQUENCE [LARGE SCALE GENOMIC DNA]</scope>
    <source>
        <strain evidence="9 10">KCTC 52518</strain>
    </source>
</reference>
<evidence type="ECO:0000313" key="10">
    <source>
        <dbReference type="Proteomes" id="UP000298781"/>
    </source>
</evidence>
<sequence>MNRPTTVIAYINIAHALDHLMMLIFATAVLTMATEFGVPFGDLLPLSLGGFIAFGALSLPAGWLGDRWSRRNMLVIFFIGGGLAVAATGLARNATELAIGLTAIGAFGAIYHPVGTAMLVSHAQRLGRDIGINGVWGNLGVALSALITGALTQWFGWRAAFFIPGAVSILVGVAFMANVRDEKRLGSKAGGQARIGRDEMMRVFVILLFVAFSLGITFNAVTVALPKLIQERITLFGSAPAVIGTIGFLVYLCGAISQYTVGHLIDRYPLRSLFIPIGFALTPFLLLASVAQDWTMLIAATGVVTIMYSQVTLNDAMTGKYTSDEWRARAFAARYTMTFGVGAGAVWLVAWLHRSGGFTLTFQVLAGLCVLIALAALTFPRDREETAAMPAE</sequence>
<evidence type="ECO:0000256" key="1">
    <source>
        <dbReference type="ARBA" id="ARBA00004651"/>
    </source>
</evidence>
<dbReference type="RefSeq" id="WP_136959332.1">
    <property type="nucleotide sequence ID" value="NZ_CP039690.1"/>
</dbReference>
<dbReference type="GO" id="GO:0005886">
    <property type="term" value="C:plasma membrane"/>
    <property type="evidence" value="ECO:0007669"/>
    <property type="project" value="UniProtKB-SubCell"/>
</dbReference>
<feature type="transmembrane region" description="Helical" evidence="7">
    <location>
        <begin position="268"/>
        <end position="288"/>
    </location>
</feature>
<evidence type="ECO:0000256" key="7">
    <source>
        <dbReference type="SAM" id="Phobius"/>
    </source>
</evidence>
<dbReference type="PANTHER" id="PTHR23517">
    <property type="entry name" value="RESISTANCE PROTEIN MDTM, PUTATIVE-RELATED-RELATED"/>
    <property type="match status" value="1"/>
</dbReference>
<evidence type="ECO:0000256" key="6">
    <source>
        <dbReference type="ARBA" id="ARBA00023136"/>
    </source>
</evidence>
<feature type="transmembrane region" description="Helical" evidence="7">
    <location>
        <begin position="43"/>
        <end position="65"/>
    </location>
</feature>
<feature type="transmembrane region" description="Helical" evidence="7">
    <location>
        <begin position="72"/>
        <end position="91"/>
    </location>
</feature>
<evidence type="ECO:0000313" key="9">
    <source>
        <dbReference type="EMBL" id="QCI63875.1"/>
    </source>
</evidence>
<dbReference type="SUPFAM" id="SSF103473">
    <property type="entry name" value="MFS general substrate transporter"/>
    <property type="match status" value="1"/>
</dbReference>
<keyword evidence="5 7" id="KW-1133">Transmembrane helix</keyword>
<dbReference type="InterPro" id="IPR036259">
    <property type="entry name" value="MFS_trans_sf"/>
</dbReference>
<feature type="transmembrane region" description="Helical" evidence="7">
    <location>
        <begin position="97"/>
        <end position="120"/>
    </location>
</feature>
<name>A0A4D7AWJ5_9HYPH</name>
<organism evidence="9 10">
    <name type="scientific">Phreatobacter stygius</name>
    <dbReference type="NCBI Taxonomy" id="1940610"/>
    <lineage>
        <taxon>Bacteria</taxon>
        <taxon>Pseudomonadati</taxon>
        <taxon>Pseudomonadota</taxon>
        <taxon>Alphaproteobacteria</taxon>
        <taxon>Hyphomicrobiales</taxon>
        <taxon>Phreatobacteraceae</taxon>
        <taxon>Phreatobacter</taxon>
    </lineage>
</organism>
<evidence type="ECO:0000256" key="2">
    <source>
        <dbReference type="ARBA" id="ARBA00022448"/>
    </source>
</evidence>
<feature type="transmembrane region" description="Helical" evidence="7">
    <location>
        <begin position="132"/>
        <end position="155"/>
    </location>
</feature>
<dbReference type="Gene3D" id="1.20.1250.20">
    <property type="entry name" value="MFS general substrate transporter like domains"/>
    <property type="match status" value="2"/>
</dbReference>
<accession>A0A4D7AWJ5</accession>
<dbReference type="InterPro" id="IPR011701">
    <property type="entry name" value="MFS"/>
</dbReference>
<feature type="transmembrane region" description="Helical" evidence="7">
    <location>
        <begin position="233"/>
        <end position="256"/>
    </location>
</feature>
<dbReference type="OrthoDB" id="8524807at2"/>
<keyword evidence="4 7" id="KW-0812">Transmembrane</keyword>
<keyword evidence="6 7" id="KW-0472">Membrane</keyword>
<evidence type="ECO:0000256" key="4">
    <source>
        <dbReference type="ARBA" id="ARBA00022692"/>
    </source>
</evidence>
<feature type="transmembrane region" description="Helical" evidence="7">
    <location>
        <begin position="7"/>
        <end position="31"/>
    </location>
</feature>
<feature type="transmembrane region" description="Helical" evidence="7">
    <location>
        <begin position="200"/>
        <end position="221"/>
    </location>
</feature>
<feature type="transmembrane region" description="Helical" evidence="7">
    <location>
        <begin position="332"/>
        <end position="352"/>
    </location>
</feature>
<gene>
    <name evidence="9" type="ORF">E8M01_06220</name>
</gene>
<keyword evidence="10" id="KW-1185">Reference proteome</keyword>
<dbReference type="InterPro" id="IPR020846">
    <property type="entry name" value="MFS_dom"/>
</dbReference>
<dbReference type="AlphaFoldDB" id="A0A4D7AWJ5"/>
<evidence type="ECO:0000259" key="8">
    <source>
        <dbReference type="PROSITE" id="PS50850"/>
    </source>
</evidence>
<dbReference type="Proteomes" id="UP000298781">
    <property type="component" value="Chromosome"/>
</dbReference>
<evidence type="ECO:0000256" key="3">
    <source>
        <dbReference type="ARBA" id="ARBA00022475"/>
    </source>
</evidence>
<dbReference type="KEGG" id="pstg:E8M01_06220"/>
<comment type="subcellular location">
    <subcellularLocation>
        <location evidence="1">Cell membrane</location>
        <topology evidence="1">Multi-pass membrane protein</topology>
    </subcellularLocation>
</comment>
<proteinExistence type="predicted"/>
<dbReference type="PROSITE" id="PS50850">
    <property type="entry name" value="MFS"/>
    <property type="match status" value="1"/>
</dbReference>
<evidence type="ECO:0000256" key="5">
    <source>
        <dbReference type="ARBA" id="ARBA00022989"/>
    </source>
</evidence>
<dbReference type="Pfam" id="PF07690">
    <property type="entry name" value="MFS_1"/>
    <property type="match status" value="1"/>
</dbReference>
<keyword evidence="2" id="KW-0813">Transport</keyword>
<feature type="transmembrane region" description="Helical" evidence="7">
    <location>
        <begin position="294"/>
        <end position="311"/>
    </location>
</feature>
<feature type="transmembrane region" description="Helical" evidence="7">
    <location>
        <begin position="358"/>
        <end position="379"/>
    </location>
</feature>
<dbReference type="PANTHER" id="PTHR23517:SF2">
    <property type="entry name" value="MULTIDRUG RESISTANCE PROTEIN MDTH"/>
    <property type="match status" value="1"/>
</dbReference>
<protein>
    <submittedName>
        <fullName evidence="9">MFS transporter</fullName>
    </submittedName>
</protein>
<feature type="transmembrane region" description="Helical" evidence="7">
    <location>
        <begin position="161"/>
        <end position="179"/>
    </location>
</feature>